<dbReference type="RefSeq" id="XP_058336925.1">
    <property type="nucleotide sequence ID" value="XM_058492313.1"/>
</dbReference>
<name>A0AAD7XT92_9FUNG</name>
<feature type="signal peptide" evidence="1">
    <location>
        <begin position="1"/>
        <end position="22"/>
    </location>
</feature>
<keyword evidence="1" id="KW-0732">Signal</keyword>
<protein>
    <submittedName>
        <fullName evidence="2">Uncharacterized protein</fullName>
    </submittedName>
</protein>
<keyword evidence="3" id="KW-1185">Reference proteome</keyword>
<accession>A0AAD7XT92</accession>
<organism evidence="2 3">
    <name type="scientific">Lichtheimia ornata</name>
    <dbReference type="NCBI Taxonomy" id="688661"/>
    <lineage>
        <taxon>Eukaryota</taxon>
        <taxon>Fungi</taxon>
        <taxon>Fungi incertae sedis</taxon>
        <taxon>Mucoromycota</taxon>
        <taxon>Mucoromycotina</taxon>
        <taxon>Mucoromycetes</taxon>
        <taxon>Mucorales</taxon>
        <taxon>Lichtheimiaceae</taxon>
        <taxon>Lichtheimia</taxon>
    </lineage>
</organism>
<feature type="chain" id="PRO_5042254238" evidence="1">
    <location>
        <begin position="23"/>
        <end position="74"/>
    </location>
</feature>
<comment type="caution">
    <text evidence="2">The sequence shown here is derived from an EMBL/GenBank/DDBJ whole genome shotgun (WGS) entry which is preliminary data.</text>
</comment>
<evidence type="ECO:0000256" key="1">
    <source>
        <dbReference type="SAM" id="SignalP"/>
    </source>
</evidence>
<evidence type="ECO:0000313" key="2">
    <source>
        <dbReference type="EMBL" id="KAJ8652011.1"/>
    </source>
</evidence>
<evidence type="ECO:0000313" key="3">
    <source>
        <dbReference type="Proteomes" id="UP001234581"/>
    </source>
</evidence>
<dbReference type="Proteomes" id="UP001234581">
    <property type="component" value="Unassembled WGS sequence"/>
</dbReference>
<reference evidence="2 3" key="1">
    <citation type="submission" date="2023-03" db="EMBL/GenBank/DDBJ databases">
        <title>Genome sequence of Lichtheimia ornata CBS 291.66.</title>
        <authorList>
            <person name="Mohabir J.T."/>
            <person name="Shea T.P."/>
            <person name="Kurbessoian T."/>
            <person name="Berby B."/>
            <person name="Fontaine J."/>
            <person name="Livny J."/>
            <person name="Gnirke A."/>
            <person name="Stajich J.E."/>
            <person name="Cuomo C.A."/>
        </authorList>
    </citation>
    <scope>NUCLEOTIDE SEQUENCE [LARGE SCALE GENOMIC DNA]</scope>
    <source>
        <strain evidence="2">CBS 291.66</strain>
    </source>
</reference>
<dbReference type="EMBL" id="JARTCD010000124">
    <property type="protein sequence ID" value="KAJ8652011.1"/>
    <property type="molecule type" value="Genomic_DNA"/>
</dbReference>
<proteinExistence type="predicted"/>
<dbReference type="GeneID" id="83219755"/>
<gene>
    <name evidence="2" type="ORF">O0I10_012381</name>
</gene>
<sequence>MKSTFLSAIMVLAAGVISNVGAFQWVNMVDYGHLEDDCFRAGVENCTYQNNYAEDVCDVDDSKYRENEHDEGFD</sequence>
<dbReference type="AlphaFoldDB" id="A0AAD7XT92"/>